<evidence type="ECO:0000313" key="2">
    <source>
        <dbReference type="Proteomes" id="UP001152622"/>
    </source>
</evidence>
<organism evidence="1 2">
    <name type="scientific">Synaphobranchus kaupii</name>
    <name type="common">Kaup's arrowtooth eel</name>
    <dbReference type="NCBI Taxonomy" id="118154"/>
    <lineage>
        <taxon>Eukaryota</taxon>
        <taxon>Metazoa</taxon>
        <taxon>Chordata</taxon>
        <taxon>Craniata</taxon>
        <taxon>Vertebrata</taxon>
        <taxon>Euteleostomi</taxon>
        <taxon>Actinopterygii</taxon>
        <taxon>Neopterygii</taxon>
        <taxon>Teleostei</taxon>
        <taxon>Anguilliformes</taxon>
        <taxon>Synaphobranchidae</taxon>
        <taxon>Synaphobranchus</taxon>
    </lineage>
</organism>
<evidence type="ECO:0000313" key="1">
    <source>
        <dbReference type="EMBL" id="KAJ8358815.1"/>
    </source>
</evidence>
<reference evidence="1" key="1">
    <citation type="journal article" date="2023" name="Science">
        <title>Genome structures resolve the early diversification of teleost fishes.</title>
        <authorList>
            <person name="Parey E."/>
            <person name="Louis A."/>
            <person name="Montfort J."/>
            <person name="Bouchez O."/>
            <person name="Roques C."/>
            <person name="Iampietro C."/>
            <person name="Lluch J."/>
            <person name="Castinel A."/>
            <person name="Donnadieu C."/>
            <person name="Desvignes T."/>
            <person name="Floi Bucao C."/>
            <person name="Jouanno E."/>
            <person name="Wen M."/>
            <person name="Mejri S."/>
            <person name="Dirks R."/>
            <person name="Jansen H."/>
            <person name="Henkel C."/>
            <person name="Chen W.J."/>
            <person name="Zahm M."/>
            <person name="Cabau C."/>
            <person name="Klopp C."/>
            <person name="Thompson A.W."/>
            <person name="Robinson-Rechavi M."/>
            <person name="Braasch I."/>
            <person name="Lecointre G."/>
            <person name="Bobe J."/>
            <person name="Postlethwait J.H."/>
            <person name="Berthelot C."/>
            <person name="Roest Crollius H."/>
            <person name="Guiguen Y."/>
        </authorList>
    </citation>
    <scope>NUCLEOTIDE SEQUENCE</scope>
    <source>
        <strain evidence="1">WJC10195</strain>
    </source>
</reference>
<comment type="caution">
    <text evidence="1">The sequence shown here is derived from an EMBL/GenBank/DDBJ whole genome shotgun (WGS) entry which is preliminary data.</text>
</comment>
<protein>
    <submittedName>
        <fullName evidence="1">Uncharacterized protein</fullName>
    </submittedName>
</protein>
<sequence length="103" mass="10770">MPYRTVIHHAGSAGGLPPNYICTPPPTNPTITTATAATCYHYSLRVNSHQYCCPPSAGPGQAPPAPCHPPGTLGRQEKRTLKTLCISSVALLQNAVALPLGNL</sequence>
<dbReference type="Proteomes" id="UP001152622">
    <property type="component" value="Chromosome 5"/>
</dbReference>
<keyword evidence="2" id="KW-1185">Reference proteome</keyword>
<gene>
    <name evidence="1" type="ORF">SKAU_G00153400</name>
</gene>
<dbReference type="EMBL" id="JAINUF010000005">
    <property type="protein sequence ID" value="KAJ8358815.1"/>
    <property type="molecule type" value="Genomic_DNA"/>
</dbReference>
<accession>A0A9Q1IZ11</accession>
<proteinExistence type="predicted"/>
<name>A0A9Q1IZ11_SYNKA</name>
<dbReference type="AlphaFoldDB" id="A0A9Q1IZ11"/>